<dbReference type="RefSeq" id="WP_108639219.1">
    <property type="nucleotide sequence ID" value="NZ_QCYG01000001.1"/>
</dbReference>
<name>A0A2T7G0X3_9RHOB</name>
<sequence>MATIVLSAAGMALGGSIGGTVLGIGMAAIGRAAGAAIGSAIDQRLLGGGADAVETGRIDRFRLTGASEGAAIPQLYGRMRIAGQVIWATQFQESKTTTGGGKGGPPKPKVTRYSYSVSLAIALCEGEISRVGRIWADGVEIAPDDLNLRVYTGGRDQIPDPKMEAVEGAGQVPAYRGTAYVVMEDLDLEPYGNRVPQFSFEVMRPGPDEMGADPVHDDLHDLVTGVALVPGTGEYALATTTTTLKKGFGRREVVNVNTPAGKTDYLVSMEALDAELPKANSVTMVVSWFGDDLRCAECRIKPKVEQTTTDASKMPWRVAGVPRGAAGVVPFEAGRPIYGGTPADASVIEALRDMAARGKRAVFYPFILMEQLAGNSLPNPWTGEPGQPRLPWRGRITTSLAPGQAGTPDQTAAADAEVAAFFGTAQVSDFAIDGDRVTYSGPDEWSYRRFILHYAHLCAAAGAVDGFCIGSEMRSLTQIRGANGFPAVQAMVDLAADVRAVLGPDVKIGYAADWSEYHGYQPGGGDKFYHLDPLWASDDIDFIGIDNYMPLSDWREGEDHLDASYGSIYNLDYLGANVEGGEGYDWYYHSPEAAEAQIRTPITDGLGEPWVWRYKDLRNWWLRAHHDRVNGERAPLPTAWEPGSKPIWFTEVGCPAVDKGSNEPNRFVDLKSSESGLPRASTGIRDDYIQMQFLRTIYRHYNDPDLNPVSPVTGLRMVDPERIHVWSWDARPFPAFPGNGELWSDNVNYARGHWLNGRASARPLSSVVAEICERAGVTRYDVSDLHGVVRGYVVDRVSTARAALQPLMLAYSFDAIEREGRLIFRTRDARLDAAITPGEFVYEDDAEGAVELVRAQEPEVAGRVRVAFIESDADYEVRASEAVFPDDRAQTTTGTELSLVLTSAEAQRIAERWLAEARVARDTARFALPPSRLEVGAGDVVHLPDTYGDGLFRIDQVERTDRQVLEAVRIEPAIYEPQDVTERTFNLRGFVPPVPVELMFMDLPLLRGDEDPVAPYVATSGIPWPGSVALYSAAQDADYALNRLLTAPSVMGLTQTELPRAGAGLYDHGPALQVQLIRGALQSVSDAQILGGANVAVIGDGTADNWEVFQFAQADLVGEETYELRRRLRGQAGSDGIMPDVWPVGSVFVLLDGVPEQISLPGSARGVTRHYRYGPGTRPISDPSYQYRTEAFAGVGLRPYSVAHLRAEPEGSAVAIRWTRRTRLDGDGWDGPDVPLSEAYERYAVRVFRDGVQVRAATTSQPQWTYSAAMQAADGTAGGTAVTRIDVAQISDVYGEGPSRAVTLAR</sequence>
<keyword evidence="5" id="KW-1185">Reference proteome</keyword>
<evidence type="ECO:0000313" key="4">
    <source>
        <dbReference type="EMBL" id="PVA08065.1"/>
    </source>
</evidence>
<evidence type="ECO:0000259" key="2">
    <source>
        <dbReference type="Pfam" id="PF13550"/>
    </source>
</evidence>
<protein>
    <submittedName>
        <fullName evidence="4">Host specificity protein</fullName>
    </submittedName>
</protein>
<evidence type="ECO:0000313" key="5">
    <source>
        <dbReference type="Proteomes" id="UP000244817"/>
    </source>
</evidence>
<dbReference type="Pfam" id="PF13550">
    <property type="entry name" value="Phage-tail_3"/>
    <property type="match status" value="1"/>
</dbReference>
<evidence type="ECO:0000259" key="1">
    <source>
        <dbReference type="Pfam" id="PF13547"/>
    </source>
</evidence>
<dbReference type="InterPro" id="IPR056490">
    <property type="entry name" value="Rcc01698_C"/>
</dbReference>
<dbReference type="Pfam" id="PF13547">
    <property type="entry name" value="GTA_TIM"/>
    <property type="match status" value="1"/>
</dbReference>
<dbReference type="OrthoDB" id="8445115at2"/>
<dbReference type="Gene3D" id="3.20.20.80">
    <property type="entry name" value="Glycosidases"/>
    <property type="match status" value="1"/>
</dbReference>
<feature type="domain" description="GTA TIM-barrel-like" evidence="1">
    <location>
        <begin position="445"/>
        <end position="737"/>
    </location>
</feature>
<proteinExistence type="predicted"/>
<comment type="caution">
    <text evidence="4">The sequence shown here is derived from an EMBL/GenBank/DDBJ whole genome shotgun (WGS) entry which is preliminary data.</text>
</comment>
<dbReference type="InterPro" id="IPR025195">
    <property type="entry name" value="GTA_TIM_dom"/>
</dbReference>
<gene>
    <name evidence="4" type="ORF">DC363_00765</name>
</gene>
<feature type="domain" description="Rcc01698-like C-terminal" evidence="3">
    <location>
        <begin position="1049"/>
        <end position="1149"/>
    </location>
</feature>
<dbReference type="CDD" id="cd19607">
    <property type="entry name" value="GTA_TIM-barrel-like"/>
    <property type="match status" value="1"/>
</dbReference>
<dbReference type="InterPro" id="IPR032876">
    <property type="entry name" value="J_dom"/>
</dbReference>
<feature type="domain" description="Tip attachment protein J" evidence="2">
    <location>
        <begin position="796"/>
        <end position="958"/>
    </location>
</feature>
<reference evidence="4 5" key="1">
    <citation type="submission" date="2018-04" db="EMBL/GenBank/DDBJ databases">
        <title>Pelagivirga bohaiensis gen. nov., sp. nov., a bacterium isolated from the Bohai Sea.</title>
        <authorList>
            <person name="Ji X."/>
        </authorList>
    </citation>
    <scope>NUCLEOTIDE SEQUENCE [LARGE SCALE GENOMIC DNA]</scope>
    <source>
        <strain evidence="4 5">BH-SD16</strain>
    </source>
</reference>
<dbReference type="EMBL" id="QCYG01000001">
    <property type="protein sequence ID" value="PVA08065.1"/>
    <property type="molecule type" value="Genomic_DNA"/>
</dbReference>
<dbReference type="Proteomes" id="UP000244817">
    <property type="component" value="Unassembled WGS sequence"/>
</dbReference>
<accession>A0A2T7G0X3</accession>
<dbReference type="SUPFAM" id="SSF51445">
    <property type="entry name" value="(Trans)glycosidases"/>
    <property type="match status" value="1"/>
</dbReference>
<dbReference type="InterPro" id="IPR017853">
    <property type="entry name" value="GH"/>
</dbReference>
<organism evidence="4 5">
    <name type="scientific">Thalassorhabdomicrobium marinisediminis</name>
    <dbReference type="NCBI Taxonomy" id="2170577"/>
    <lineage>
        <taxon>Bacteria</taxon>
        <taxon>Pseudomonadati</taxon>
        <taxon>Pseudomonadota</taxon>
        <taxon>Alphaproteobacteria</taxon>
        <taxon>Rhodobacterales</taxon>
        <taxon>Paracoccaceae</taxon>
        <taxon>Thalassorhabdomicrobium</taxon>
    </lineage>
</organism>
<dbReference type="Pfam" id="PF23666">
    <property type="entry name" value="Rcc01698_C"/>
    <property type="match status" value="1"/>
</dbReference>
<evidence type="ECO:0000259" key="3">
    <source>
        <dbReference type="Pfam" id="PF23666"/>
    </source>
</evidence>